<evidence type="ECO:0000256" key="3">
    <source>
        <dbReference type="ARBA" id="ARBA00012438"/>
    </source>
</evidence>
<dbReference type="Gene3D" id="1.10.287.130">
    <property type="match status" value="1"/>
</dbReference>
<dbReference type="SMART" id="SM00387">
    <property type="entry name" value="HATPase_c"/>
    <property type="match status" value="1"/>
</dbReference>
<keyword evidence="12" id="KW-0902">Two-component regulatory system</keyword>
<evidence type="ECO:0000259" key="14">
    <source>
        <dbReference type="PROSITE" id="PS50109"/>
    </source>
</evidence>
<dbReference type="PROSITE" id="PS50109">
    <property type="entry name" value="HIS_KIN"/>
    <property type="match status" value="1"/>
</dbReference>
<dbReference type="EMBL" id="JACEIQ010000013">
    <property type="protein sequence ID" value="MBA4495265.1"/>
    <property type="molecule type" value="Genomic_DNA"/>
</dbReference>
<evidence type="ECO:0000313" key="17">
    <source>
        <dbReference type="Proteomes" id="UP000535491"/>
    </source>
</evidence>
<dbReference type="InterPro" id="IPR036890">
    <property type="entry name" value="HATPase_C_sf"/>
</dbReference>
<dbReference type="InterPro" id="IPR004358">
    <property type="entry name" value="Sig_transdc_His_kin-like_C"/>
</dbReference>
<name>A0A7W1WSI1_9BACL</name>
<keyword evidence="11" id="KW-1133">Transmembrane helix</keyword>
<feature type="domain" description="Histidine kinase" evidence="14">
    <location>
        <begin position="87"/>
        <end position="305"/>
    </location>
</feature>
<dbReference type="EC" id="2.7.13.3" evidence="3"/>
<dbReference type="PRINTS" id="PR00344">
    <property type="entry name" value="BCTRLSENSOR"/>
</dbReference>
<dbReference type="PANTHER" id="PTHR45528:SF8">
    <property type="entry name" value="HISTIDINE KINASE"/>
    <property type="match status" value="1"/>
</dbReference>
<dbReference type="PANTHER" id="PTHR45528">
    <property type="entry name" value="SENSOR HISTIDINE KINASE CPXA"/>
    <property type="match status" value="1"/>
</dbReference>
<evidence type="ECO:0000256" key="5">
    <source>
        <dbReference type="ARBA" id="ARBA00022553"/>
    </source>
</evidence>
<keyword evidence="4" id="KW-1003">Cell membrane</keyword>
<dbReference type="PROSITE" id="PS50885">
    <property type="entry name" value="HAMP"/>
    <property type="match status" value="1"/>
</dbReference>
<dbReference type="Gene3D" id="3.30.565.10">
    <property type="entry name" value="Histidine kinase-like ATPase, C-terminal domain"/>
    <property type="match status" value="1"/>
</dbReference>
<evidence type="ECO:0000256" key="1">
    <source>
        <dbReference type="ARBA" id="ARBA00000085"/>
    </source>
</evidence>
<sequence length="305" mass="35832">MWSLGLIGMIFLTFVALYMKMRTDLSEITSTVKKIIHGNINHRIRLQTGNKSIQRLARHLNDLLDQYQHVLVKSKTNEEMRKKFISNMSHDLITPLTSLLGYIEVLKKDPDLSEQEKREYIDIIDKKVHFLYEFMEQFFQLSKLEAKDVALRIEKINLSQIVRQTLLFYYDEFVKMETEPVILIPEQDLFVLGDLQATKRILNNLISNHLKYGADGEQFGIQLREEDRQVWVDLWDNGRGIPEHELEHIFERLYTLERSRNKKLQGSGLGLTIVKQLVEYQNGKIMVNSIPYEKTIFSFSLPKPS</sequence>
<evidence type="ECO:0000313" key="16">
    <source>
        <dbReference type="EMBL" id="MBA4495265.1"/>
    </source>
</evidence>
<dbReference type="Pfam" id="PF02518">
    <property type="entry name" value="HATPase_c"/>
    <property type="match status" value="1"/>
</dbReference>
<dbReference type="InterPro" id="IPR005467">
    <property type="entry name" value="His_kinase_dom"/>
</dbReference>
<evidence type="ECO:0000259" key="15">
    <source>
        <dbReference type="PROSITE" id="PS50885"/>
    </source>
</evidence>
<keyword evidence="8" id="KW-0547">Nucleotide-binding</keyword>
<comment type="caution">
    <text evidence="16">The sequence shown here is derived from an EMBL/GenBank/DDBJ whole genome shotgun (WGS) entry which is preliminary data.</text>
</comment>
<keyword evidence="10" id="KW-0067">ATP-binding</keyword>
<dbReference type="InterPro" id="IPR003661">
    <property type="entry name" value="HisK_dim/P_dom"/>
</dbReference>
<dbReference type="Pfam" id="PF00512">
    <property type="entry name" value="HisKA"/>
    <property type="match status" value="1"/>
</dbReference>
<keyword evidence="6" id="KW-0808">Transferase</keyword>
<evidence type="ECO:0000256" key="6">
    <source>
        <dbReference type="ARBA" id="ARBA00022679"/>
    </source>
</evidence>
<reference evidence="16 17" key="1">
    <citation type="submission" date="2020-07" db="EMBL/GenBank/DDBJ databases">
        <authorList>
            <person name="Feng H."/>
        </authorList>
    </citation>
    <scope>NUCLEOTIDE SEQUENCE [LARGE SCALE GENOMIC DNA]</scope>
    <source>
        <strain evidence="17">s-10</strain>
    </source>
</reference>
<feature type="domain" description="HAMP" evidence="15">
    <location>
        <begin position="25"/>
        <end position="72"/>
    </location>
</feature>
<organism evidence="16 17">
    <name type="scientific">Paenactinomyces guangxiensis</name>
    <dbReference type="NCBI Taxonomy" id="1490290"/>
    <lineage>
        <taxon>Bacteria</taxon>
        <taxon>Bacillati</taxon>
        <taxon>Bacillota</taxon>
        <taxon>Bacilli</taxon>
        <taxon>Bacillales</taxon>
        <taxon>Thermoactinomycetaceae</taxon>
        <taxon>Paenactinomyces</taxon>
    </lineage>
</organism>
<dbReference type="GO" id="GO:0005524">
    <property type="term" value="F:ATP binding"/>
    <property type="evidence" value="ECO:0007669"/>
    <property type="project" value="UniProtKB-KW"/>
</dbReference>
<dbReference type="GO" id="GO:0000155">
    <property type="term" value="F:phosphorelay sensor kinase activity"/>
    <property type="evidence" value="ECO:0007669"/>
    <property type="project" value="InterPro"/>
</dbReference>
<proteinExistence type="predicted"/>
<evidence type="ECO:0000256" key="11">
    <source>
        <dbReference type="ARBA" id="ARBA00022989"/>
    </source>
</evidence>
<dbReference type="SUPFAM" id="SSF47384">
    <property type="entry name" value="Homodimeric domain of signal transducing histidine kinase"/>
    <property type="match status" value="1"/>
</dbReference>
<evidence type="ECO:0000256" key="8">
    <source>
        <dbReference type="ARBA" id="ARBA00022741"/>
    </source>
</evidence>
<evidence type="ECO:0000256" key="10">
    <source>
        <dbReference type="ARBA" id="ARBA00022840"/>
    </source>
</evidence>
<dbReference type="InterPro" id="IPR036097">
    <property type="entry name" value="HisK_dim/P_sf"/>
</dbReference>
<keyword evidence="13" id="KW-0472">Membrane</keyword>
<dbReference type="InterPro" id="IPR003660">
    <property type="entry name" value="HAMP_dom"/>
</dbReference>
<dbReference type="FunFam" id="3.30.565.10:FF:000013">
    <property type="entry name" value="Two-component sensor histidine kinase"/>
    <property type="match status" value="1"/>
</dbReference>
<keyword evidence="7" id="KW-0812">Transmembrane</keyword>
<comment type="catalytic activity">
    <reaction evidence="1">
        <text>ATP + protein L-histidine = ADP + protein N-phospho-L-histidine.</text>
        <dbReference type="EC" id="2.7.13.3"/>
    </reaction>
</comment>
<dbReference type="InterPro" id="IPR003594">
    <property type="entry name" value="HATPase_dom"/>
</dbReference>
<keyword evidence="9 16" id="KW-0418">Kinase</keyword>
<evidence type="ECO:0000256" key="4">
    <source>
        <dbReference type="ARBA" id="ARBA00022475"/>
    </source>
</evidence>
<dbReference type="GO" id="GO:0005886">
    <property type="term" value="C:plasma membrane"/>
    <property type="evidence" value="ECO:0007669"/>
    <property type="project" value="UniProtKB-SubCell"/>
</dbReference>
<keyword evidence="5" id="KW-0597">Phosphoprotein</keyword>
<dbReference type="AlphaFoldDB" id="A0A7W1WSI1"/>
<dbReference type="InterPro" id="IPR050398">
    <property type="entry name" value="HssS/ArlS-like"/>
</dbReference>
<dbReference type="SMART" id="SM00388">
    <property type="entry name" value="HisKA"/>
    <property type="match status" value="1"/>
</dbReference>
<keyword evidence="17" id="KW-1185">Reference proteome</keyword>
<accession>A0A7W1WSI1</accession>
<evidence type="ECO:0000256" key="9">
    <source>
        <dbReference type="ARBA" id="ARBA00022777"/>
    </source>
</evidence>
<evidence type="ECO:0000256" key="12">
    <source>
        <dbReference type="ARBA" id="ARBA00023012"/>
    </source>
</evidence>
<dbReference type="SUPFAM" id="SSF55874">
    <property type="entry name" value="ATPase domain of HSP90 chaperone/DNA topoisomerase II/histidine kinase"/>
    <property type="match status" value="1"/>
</dbReference>
<protein>
    <recommendedName>
        <fullName evidence="3">histidine kinase</fullName>
        <ecNumber evidence="3">2.7.13.3</ecNumber>
    </recommendedName>
</protein>
<gene>
    <name evidence="16" type="ORF">H1191_13210</name>
</gene>
<evidence type="ECO:0000256" key="13">
    <source>
        <dbReference type="ARBA" id="ARBA00023136"/>
    </source>
</evidence>
<dbReference type="CDD" id="cd00082">
    <property type="entry name" value="HisKA"/>
    <property type="match status" value="1"/>
</dbReference>
<dbReference type="Proteomes" id="UP000535491">
    <property type="component" value="Unassembled WGS sequence"/>
</dbReference>
<evidence type="ECO:0000256" key="7">
    <source>
        <dbReference type="ARBA" id="ARBA00022692"/>
    </source>
</evidence>
<evidence type="ECO:0000256" key="2">
    <source>
        <dbReference type="ARBA" id="ARBA00004651"/>
    </source>
</evidence>
<comment type="subcellular location">
    <subcellularLocation>
        <location evidence="2">Cell membrane</location>
        <topology evidence="2">Multi-pass membrane protein</topology>
    </subcellularLocation>
</comment>